<protein>
    <recommendedName>
        <fullName evidence="6">Protein transport protein sec16</fullName>
    </recommendedName>
</protein>
<feature type="domain" description="Sec16 Sec23-binding" evidence="8">
    <location>
        <begin position="1105"/>
        <end position="1316"/>
    </location>
</feature>
<feature type="compositionally biased region" description="Basic and acidic residues" evidence="7">
    <location>
        <begin position="626"/>
        <end position="639"/>
    </location>
</feature>
<feature type="compositionally biased region" description="Basic and acidic residues" evidence="7">
    <location>
        <begin position="760"/>
        <end position="801"/>
    </location>
</feature>
<dbReference type="GO" id="GO:0012507">
    <property type="term" value="C:ER to Golgi transport vesicle membrane"/>
    <property type="evidence" value="ECO:0007669"/>
    <property type="project" value="TreeGrafter"/>
</dbReference>
<feature type="compositionally biased region" description="Basic and acidic residues" evidence="7">
    <location>
        <begin position="1381"/>
        <end position="1392"/>
    </location>
</feature>
<dbReference type="GO" id="GO:0015031">
    <property type="term" value="P:protein transport"/>
    <property type="evidence" value="ECO:0007669"/>
    <property type="project" value="UniProtKB-KW"/>
</dbReference>
<keyword evidence="6" id="KW-0333">Golgi apparatus</keyword>
<feature type="region of interest" description="Disordered" evidence="7">
    <location>
        <begin position="454"/>
        <end position="530"/>
    </location>
</feature>
<organism evidence="10 11">
    <name type="scientific">Dendroctonus ponderosae</name>
    <name type="common">Mountain pine beetle</name>
    <dbReference type="NCBI Taxonomy" id="77166"/>
    <lineage>
        <taxon>Eukaryota</taxon>
        <taxon>Metazoa</taxon>
        <taxon>Ecdysozoa</taxon>
        <taxon>Arthropoda</taxon>
        <taxon>Hexapoda</taxon>
        <taxon>Insecta</taxon>
        <taxon>Pterygota</taxon>
        <taxon>Neoptera</taxon>
        <taxon>Endopterygota</taxon>
        <taxon>Coleoptera</taxon>
        <taxon>Polyphaga</taxon>
        <taxon>Cucujiformia</taxon>
        <taxon>Curculionidae</taxon>
        <taxon>Scolytinae</taxon>
        <taxon>Dendroctonus</taxon>
    </lineage>
</organism>
<feature type="compositionally biased region" description="Low complexity" evidence="7">
    <location>
        <begin position="246"/>
        <end position="256"/>
    </location>
</feature>
<feature type="compositionally biased region" description="Basic and acidic residues" evidence="7">
    <location>
        <begin position="647"/>
        <end position="690"/>
    </location>
</feature>
<feature type="region of interest" description="Disordered" evidence="7">
    <location>
        <begin position="1"/>
        <end position="71"/>
    </location>
</feature>
<feature type="compositionally biased region" description="Polar residues" evidence="7">
    <location>
        <begin position="1435"/>
        <end position="1449"/>
    </location>
</feature>
<dbReference type="GO" id="GO:0007030">
    <property type="term" value="P:Golgi organization"/>
    <property type="evidence" value="ECO:0007669"/>
    <property type="project" value="TreeGrafter"/>
</dbReference>
<dbReference type="Pfam" id="PF12932">
    <property type="entry name" value="Sec16"/>
    <property type="match status" value="1"/>
</dbReference>
<accession>A0AAR5Q524</accession>
<evidence type="ECO:0000256" key="6">
    <source>
        <dbReference type="RuleBase" id="RU364101"/>
    </source>
</evidence>
<feature type="compositionally biased region" description="Polar residues" evidence="7">
    <location>
        <begin position="217"/>
        <end position="237"/>
    </location>
</feature>
<dbReference type="PANTHER" id="PTHR13402">
    <property type="entry name" value="RGPR-RELATED"/>
    <property type="match status" value="1"/>
</dbReference>
<keyword evidence="3 6" id="KW-0813">Transport</keyword>
<feature type="compositionally biased region" description="Basic and acidic residues" evidence="7">
    <location>
        <begin position="708"/>
        <end position="725"/>
    </location>
</feature>
<feature type="compositionally biased region" description="Polar residues" evidence="7">
    <location>
        <begin position="28"/>
        <end position="71"/>
    </location>
</feature>
<feature type="compositionally biased region" description="Basic and acidic residues" evidence="7">
    <location>
        <begin position="500"/>
        <end position="517"/>
    </location>
</feature>
<dbReference type="PANTHER" id="PTHR13402:SF6">
    <property type="entry name" value="SECRETORY 16, ISOFORM I"/>
    <property type="match status" value="1"/>
</dbReference>
<comment type="subcellular location">
    <subcellularLocation>
        <location evidence="1">Endoplasmic reticulum</location>
    </subcellularLocation>
    <subcellularLocation>
        <location evidence="6">Golgi apparatus membrane</location>
    </subcellularLocation>
</comment>
<reference evidence="10" key="2">
    <citation type="submission" date="2024-08" db="UniProtKB">
        <authorList>
            <consortium name="EnsemblMetazoa"/>
        </authorList>
    </citation>
    <scope>IDENTIFICATION</scope>
</reference>
<keyword evidence="6" id="KW-0472">Membrane</keyword>
<feature type="region of interest" description="Disordered" evidence="7">
    <location>
        <begin position="213"/>
        <end position="256"/>
    </location>
</feature>
<sequence>MSWAQRRGPTRPNNTTPNPPTDSYHPIQHSNDPQWQSSATQGWQQPASQPPTAFQAIQRQHWSQTNAASNEASIPENTGQYQLLQPSNQSAYYQTTGAGYNQQQAYGNVQYSQQMDQNNLYAAQQSSNDWGNWGWGDDDNSNAPATGSTQPQILSNQMMIADSFTATDESWNWTSLDSTQQKSVDDNCKQQAQPLFPTIGDLKSKCEVGNRKKLETPQWSTESQPSLESSDDVLQTSESDKSHLMSRSSTISHSPISGQELLPSILQLPSQPEEFGATNQQQLENKENLKQVVPENKRVNSTPPLPISGNAPPLLLPPQGPSDASRNPYKRTVGLPHQNAASFKSEIKQPTPIPTFNQPVNLETIPDNSEHPDQPLVTGKSNPNWPQTDNNEAPINDRNQYLETGQLSEMNSADIQEAVDPGNDTLPPPGLQRMIPGQLEQKEIGGRADQLPGFSRMVLGQNGNASNISNQVTPRFDLRQGPPEGLHRMVPGESSSPETSLRRQNVEENESERELVHEVQPPRSATIGADTPPIQTQMILSPLSVSPNLVVDHPDLPQGPLPNESKLMKSVKLANEKIDQSESRRETTDGEVAGLTRAVRNLTVGENLTDGTSNNSQPELSPRRQSRQESSESESDRKNARSHRDRRSAEKLKSRDKDRERYKERDIDRDRGRERNSDRFSPDPYRDKRDGRGRRYRDRRYEDETDYYSDKDRKLRDDRERDYEKKYSSLRKDKERRRKDRDPREIRESSRRVDYYYYDRASRPSSRDSMHESYRERRHEPDSRDRRPPRDRYRSRDHKDQYNPYQSFAYDPYNPYYQQYQYYENLRRTNPQAYAEWYRKYYQQATGSTASFAGEDRASVHSGRSSANEEVGKDRYMRQSFYSQSNYYGQSHSISGHYGLDDTSNTFNRVLDQTDTSLACEDQPSAIQRLTPTKFSTAHLKASIASGNLIKILPHYPMDGQSAVVHVSSLRTLVESDPNYMELSCFPGPLSKGVTHKKQIIEYCESKIKGAYSRNIIDIESYVLLWELLILLIRQNGMVVGTDIAELLLKDRVGGLAPRPASALSTSSSNVLEKNEISAVVNQPASENGSTQSVLKEEEVTRRFREYLLYGSCQEALEWAMKHGLWGHALFLASKLDKRTYANVMMHFANGLRINDPLQTLYQLLSGKLPAVVTCASEEKWGDWRPHLAMILSNSTQRPELNCKAITQLGDTLLNIGSLYAAQFCYLMAEVGFGRHGDSTSRLVLLGSDHRNPYPQFVTNEAIHMTEIYEFACSLNDQDFHISQFQLYKFILATRLADVGLLQKSLQYLERLAVRIIYNPVGAPPGLVDSVCTLADRLKFYDPVGDIEDESSFGDALDTSRPDNSWLKDLRAVLNDNQPSKPKEDEHPDFHLTQHPLEQPNFDQSHDVWQQEQQQYDQQQQQQFDQQQRHYKESSVWSTELQSHSNQGYQVHDKQQLQNVQHSYQDQSKFWAGQAAQAWVDPTAAYGQETNHSDQVTQPDQLSFFATSNNKAEGLPQLQTSLPNQAKDKVAYDQEPLAHEKHTSLSKASSKSANQTTGWFGGIFSKLSMKPKNQMKLPDDKNPKIVWDENKKRWTNVDADPNETANEFKPPPKMLQFQSVGGSGMDSASTSSLGFSSVDRASFTPSGPTSLPVLGAAVKEDVPTSNPSLSNMFKMQKRRNLKNSYVDVFKQNEAKTNKEQAPLVALEQVPLVAPTQINFFVPQAISDANAPVDFLTPGGVLAPIGDQQNK</sequence>
<comment type="similarity">
    <text evidence="2 6">Belongs to the SEC16 family.</text>
</comment>
<feature type="region of interest" description="Disordered" evidence="7">
    <location>
        <begin position="573"/>
        <end position="725"/>
    </location>
</feature>
<dbReference type="InterPro" id="IPR024298">
    <property type="entry name" value="Sec16_Sec23-bd"/>
</dbReference>
<dbReference type="InterPro" id="IPR024340">
    <property type="entry name" value="Sec16_CCD"/>
</dbReference>
<feature type="compositionally biased region" description="Low complexity" evidence="7">
    <location>
        <begin position="1410"/>
        <end position="1426"/>
    </location>
</feature>
<evidence type="ECO:0000256" key="7">
    <source>
        <dbReference type="SAM" id="MobiDB-lite"/>
    </source>
</evidence>
<feature type="region of interest" description="Disordered" evidence="7">
    <location>
        <begin position="1376"/>
        <end position="1457"/>
    </location>
</feature>
<dbReference type="GO" id="GO:0000139">
    <property type="term" value="C:Golgi membrane"/>
    <property type="evidence" value="ECO:0007669"/>
    <property type="project" value="UniProtKB-SubCell"/>
</dbReference>
<dbReference type="Proteomes" id="UP000019118">
    <property type="component" value="Unassembled WGS sequence"/>
</dbReference>
<evidence type="ECO:0000313" key="10">
    <source>
        <dbReference type="EnsemblMetazoa" id="XP_019768359.1"/>
    </source>
</evidence>
<feature type="compositionally biased region" description="Basic and acidic residues" evidence="7">
    <location>
        <begin position="574"/>
        <end position="588"/>
    </location>
</feature>
<evidence type="ECO:0000256" key="1">
    <source>
        <dbReference type="ARBA" id="ARBA00004240"/>
    </source>
</evidence>
<feature type="region of interest" description="Disordered" evidence="7">
    <location>
        <begin position="131"/>
        <end position="150"/>
    </location>
</feature>
<evidence type="ECO:0000259" key="9">
    <source>
        <dbReference type="Pfam" id="PF12932"/>
    </source>
</evidence>
<dbReference type="GO" id="GO:0070971">
    <property type="term" value="C:endoplasmic reticulum exit site"/>
    <property type="evidence" value="ECO:0007669"/>
    <property type="project" value="UniProtKB-ARBA"/>
</dbReference>
<dbReference type="GO" id="GO:0070973">
    <property type="term" value="P:protein localization to endoplasmic reticulum exit site"/>
    <property type="evidence" value="ECO:0007669"/>
    <property type="project" value="TreeGrafter"/>
</dbReference>
<evidence type="ECO:0000256" key="2">
    <source>
        <dbReference type="ARBA" id="ARBA00005927"/>
    </source>
</evidence>
<keyword evidence="5 6" id="KW-0931">ER-Golgi transport</keyword>
<feature type="compositionally biased region" description="Polar residues" evidence="7">
    <location>
        <begin position="379"/>
        <end position="396"/>
    </location>
</feature>
<feature type="region of interest" description="Disordered" evidence="7">
    <location>
        <begin position="290"/>
        <end position="331"/>
    </location>
</feature>
<dbReference type="CDD" id="cd09233">
    <property type="entry name" value="ACE1-Sec16-like"/>
    <property type="match status" value="1"/>
</dbReference>
<evidence type="ECO:0000259" key="8">
    <source>
        <dbReference type="Pfam" id="PF12931"/>
    </source>
</evidence>
<feature type="compositionally biased region" description="Polar residues" evidence="7">
    <location>
        <begin position="461"/>
        <end position="473"/>
    </location>
</feature>
<dbReference type="Gene3D" id="1.25.40.1030">
    <property type="match status" value="1"/>
</dbReference>
<dbReference type="EnsemblMetazoa" id="XM_019912800.1">
    <property type="protein sequence ID" value="XP_019768359.1"/>
    <property type="gene ID" value="LOC109543215"/>
</dbReference>
<dbReference type="Pfam" id="PF12931">
    <property type="entry name" value="TPR_Sec16"/>
    <property type="match status" value="1"/>
</dbReference>
<evidence type="ECO:0000313" key="11">
    <source>
        <dbReference type="Proteomes" id="UP000019118"/>
    </source>
</evidence>
<proteinExistence type="inferred from homology"/>
<dbReference type="GO" id="GO:0016192">
    <property type="term" value="P:vesicle-mediated transport"/>
    <property type="evidence" value="ECO:0007669"/>
    <property type="project" value="UniProtKB-KW"/>
</dbReference>
<evidence type="ECO:0000256" key="3">
    <source>
        <dbReference type="ARBA" id="ARBA00022448"/>
    </source>
</evidence>
<keyword evidence="4 6" id="KW-0256">Endoplasmic reticulum</keyword>
<feature type="region of interest" description="Disordered" evidence="7">
    <location>
        <begin position="757"/>
        <end position="811"/>
    </location>
</feature>
<feature type="compositionally biased region" description="Low complexity" evidence="7">
    <location>
        <begin position="1"/>
        <end position="16"/>
    </location>
</feature>
<evidence type="ECO:0000256" key="4">
    <source>
        <dbReference type="ARBA" id="ARBA00022824"/>
    </source>
</evidence>
<feature type="domain" description="Sec16 central conserved" evidence="9">
    <location>
        <begin position="961"/>
        <end position="1037"/>
    </location>
</feature>
<feature type="compositionally biased region" description="Polar residues" evidence="7">
    <location>
        <begin position="604"/>
        <end position="619"/>
    </location>
</feature>
<keyword evidence="6" id="KW-0653">Protein transport</keyword>
<reference evidence="11" key="1">
    <citation type="journal article" date="2013" name="Genome Biol.">
        <title>Draft genome of the mountain pine beetle, Dendroctonus ponderosae Hopkins, a major forest pest.</title>
        <authorList>
            <person name="Keeling C.I."/>
            <person name="Yuen M.M."/>
            <person name="Liao N.Y."/>
            <person name="Docking T.R."/>
            <person name="Chan S.K."/>
            <person name="Taylor G.A."/>
            <person name="Palmquist D.L."/>
            <person name="Jackman S.D."/>
            <person name="Nguyen A."/>
            <person name="Li M."/>
            <person name="Henderson H."/>
            <person name="Janes J.K."/>
            <person name="Zhao Y."/>
            <person name="Pandoh P."/>
            <person name="Moore R."/>
            <person name="Sperling F.A."/>
            <person name="Huber D.P."/>
            <person name="Birol I."/>
            <person name="Jones S.J."/>
            <person name="Bohlmann J."/>
        </authorList>
    </citation>
    <scope>NUCLEOTIDE SEQUENCE</scope>
</reference>
<evidence type="ECO:0000256" key="5">
    <source>
        <dbReference type="ARBA" id="ARBA00022892"/>
    </source>
</evidence>
<keyword evidence="11" id="KW-1185">Reference proteome</keyword>
<name>A0AAR5Q524_DENPD</name>
<feature type="region of interest" description="Disordered" evidence="7">
    <location>
        <begin position="364"/>
        <end position="396"/>
    </location>
</feature>